<evidence type="ECO:0000256" key="6">
    <source>
        <dbReference type="ARBA" id="ARBA00022989"/>
    </source>
</evidence>
<accession>A0ABN7TCD4</accession>
<sequence length="402" mass="46459">MKLASLLFSTTVSAISIQPPADVRELLDERQSCAPKTHVFFHKKHKSASSTLSAIMKDWSKKNRMKMAKTPVPAFLGGYPASFNDTLVRGLPDDDGKFDVILHHLRFDEQNLQKVLYDDTVYMTSMRSPLSHFVSAFEFFYKRFANTENMENRAKGESLICWGAPYMQILNNEIGKTANDFIATVGDNYDPNMPWHFRAKNFQGYELGFDTMLESDEEIENAWELTDRRFDLIMITEYYWESLILMKDLLCMSWIDLYIDSRTVGAYEKPTFTESEVAKFKDFNRLDEFIYQKSNSTFWDRVQERPGGVTKMEADVAKLKSLYAFCNDNVKECYDIKMSKKAPRSKRATVEEVPTYDTRVELIDGIMEAMEHGYGSCDLGFYQRYKDASPGEREALANIDTL</sequence>
<evidence type="ECO:0000256" key="8">
    <source>
        <dbReference type="ARBA" id="ARBA00023136"/>
    </source>
</evidence>
<keyword evidence="7" id="KW-0333">Golgi apparatus</keyword>
<comment type="subcellular location">
    <subcellularLocation>
        <location evidence="1">Golgi apparatus membrane</location>
        <topology evidence="1">Single-pass type II membrane protein</topology>
    </subcellularLocation>
</comment>
<evidence type="ECO:0000256" key="3">
    <source>
        <dbReference type="ARBA" id="ARBA00022679"/>
    </source>
</evidence>
<keyword evidence="11" id="KW-1185">Reference proteome</keyword>
<keyword evidence="5" id="KW-0735">Signal-anchor</keyword>
<keyword evidence="3" id="KW-0808">Transferase</keyword>
<evidence type="ECO:0000256" key="2">
    <source>
        <dbReference type="ARBA" id="ARBA00008124"/>
    </source>
</evidence>
<evidence type="ECO:0000313" key="11">
    <source>
        <dbReference type="Proteomes" id="UP001158576"/>
    </source>
</evidence>
<keyword evidence="4" id="KW-0812">Transmembrane</keyword>
<dbReference type="PANTHER" id="PTHR14647">
    <property type="entry name" value="GALACTOSE-3-O-SULFOTRANSFERASE"/>
    <property type="match status" value="1"/>
</dbReference>
<evidence type="ECO:0000256" key="4">
    <source>
        <dbReference type="ARBA" id="ARBA00022692"/>
    </source>
</evidence>
<evidence type="ECO:0000256" key="7">
    <source>
        <dbReference type="ARBA" id="ARBA00023034"/>
    </source>
</evidence>
<dbReference type="Proteomes" id="UP001158576">
    <property type="component" value="Chromosome 2"/>
</dbReference>
<reference evidence="10 11" key="1">
    <citation type="submission" date="2021-04" db="EMBL/GenBank/DDBJ databases">
        <authorList>
            <person name="Bliznina A."/>
        </authorList>
    </citation>
    <scope>NUCLEOTIDE SEQUENCE [LARGE SCALE GENOMIC DNA]</scope>
</reference>
<evidence type="ECO:0000256" key="5">
    <source>
        <dbReference type="ARBA" id="ARBA00022968"/>
    </source>
</evidence>
<dbReference type="InterPro" id="IPR027417">
    <property type="entry name" value="P-loop_NTPase"/>
</dbReference>
<keyword evidence="9" id="KW-0325">Glycoprotein</keyword>
<evidence type="ECO:0000256" key="9">
    <source>
        <dbReference type="ARBA" id="ARBA00023180"/>
    </source>
</evidence>
<gene>
    <name evidence="10" type="ORF">OKIOD_LOCUS15974</name>
</gene>
<comment type="similarity">
    <text evidence="2">Belongs to the galactose-3-O-sulfotransferase family.</text>
</comment>
<dbReference type="PANTHER" id="PTHR14647:SF87">
    <property type="entry name" value="PUTATIVE-RELATED"/>
    <property type="match status" value="1"/>
</dbReference>
<keyword evidence="6" id="KW-1133">Transmembrane helix</keyword>
<proteinExistence type="inferred from homology"/>
<name>A0ABN7TCD4_OIKDI</name>
<dbReference type="EMBL" id="OU015567">
    <property type="protein sequence ID" value="CAG5113062.1"/>
    <property type="molecule type" value="Genomic_DNA"/>
</dbReference>
<protein>
    <submittedName>
        <fullName evidence="10">Oidioi.mRNA.OKI2018_I69.chr2.g7209.t1.cds</fullName>
    </submittedName>
</protein>
<dbReference type="InterPro" id="IPR009729">
    <property type="entry name" value="Gal-3-0_sulfotransfrase"/>
</dbReference>
<keyword evidence="8" id="KW-0472">Membrane</keyword>
<dbReference type="Pfam" id="PF06990">
    <property type="entry name" value="Gal-3-0_sulfotr"/>
    <property type="match status" value="2"/>
</dbReference>
<evidence type="ECO:0000256" key="1">
    <source>
        <dbReference type="ARBA" id="ARBA00004323"/>
    </source>
</evidence>
<dbReference type="Gene3D" id="3.40.50.300">
    <property type="entry name" value="P-loop containing nucleotide triphosphate hydrolases"/>
    <property type="match status" value="1"/>
</dbReference>
<organism evidence="10 11">
    <name type="scientific">Oikopleura dioica</name>
    <name type="common">Tunicate</name>
    <dbReference type="NCBI Taxonomy" id="34765"/>
    <lineage>
        <taxon>Eukaryota</taxon>
        <taxon>Metazoa</taxon>
        <taxon>Chordata</taxon>
        <taxon>Tunicata</taxon>
        <taxon>Appendicularia</taxon>
        <taxon>Copelata</taxon>
        <taxon>Oikopleuridae</taxon>
        <taxon>Oikopleura</taxon>
    </lineage>
</organism>
<evidence type="ECO:0000313" key="10">
    <source>
        <dbReference type="EMBL" id="CAG5113062.1"/>
    </source>
</evidence>